<dbReference type="Pfam" id="PF19300">
    <property type="entry name" value="BPD_transp_1_N"/>
    <property type="match status" value="1"/>
</dbReference>
<feature type="transmembrane region" description="Helical" evidence="9">
    <location>
        <begin position="20"/>
        <end position="40"/>
    </location>
</feature>
<keyword evidence="3" id="KW-1003">Cell membrane</keyword>
<evidence type="ECO:0000256" key="1">
    <source>
        <dbReference type="ARBA" id="ARBA00004429"/>
    </source>
</evidence>
<evidence type="ECO:0000256" key="2">
    <source>
        <dbReference type="ARBA" id="ARBA00022448"/>
    </source>
</evidence>
<feature type="transmembrane region" description="Helical" evidence="9">
    <location>
        <begin position="181"/>
        <end position="202"/>
    </location>
</feature>
<evidence type="ECO:0000313" key="11">
    <source>
        <dbReference type="EMBL" id="CBA30792.1"/>
    </source>
</evidence>
<reference evidence="12" key="2">
    <citation type="journal article" date="2011" name="J. Bacteriol.">
        <title>Complete genome sequence of Cronobacter turicensis LMG 23827, a food-borne pathogen causing deaths in neonates.</title>
        <authorList>
            <person name="Stephan R."/>
            <person name="Lehner A."/>
            <person name="Tischler P."/>
            <person name="Rattei T."/>
        </authorList>
    </citation>
    <scope>NUCLEOTIDE SEQUENCE [LARGE SCALE GENOMIC DNA]</scope>
    <source>
        <strain evidence="12">DSM 18703 / CCUG 55852 / LMG 23827 / z3032</strain>
    </source>
</reference>
<evidence type="ECO:0000256" key="5">
    <source>
        <dbReference type="ARBA" id="ARBA00022692"/>
    </source>
</evidence>
<dbReference type="GO" id="GO:0005886">
    <property type="term" value="C:plasma membrane"/>
    <property type="evidence" value="ECO:0007669"/>
    <property type="project" value="UniProtKB-SubCell"/>
</dbReference>
<dbReference type="PROSITE" id="PS50928">
    <property type="entry name" value="ABC_TM1"/>
    <property type="match status" value="1"/>
</dbReference>
<evidence type="ECO:0000259" key="10">
    <source>
        <dbReference type="PROSITE" id="PS50928"/>
    </source>
</evidence>
<evidence type="ECO:0000256" key="9">
    <source>
        <dbReference type="RuleBase" id="RU363032"/>
    </source>
</evidence>
<dbReference type="Pfam" id="PF00528">
    <property type="entry name" value="BPD_transp_1"/>
    <property type="match status" value="1"/>
</dbReference>
<organism evidence="11 12">
    <name type="scientific">Cronobacter turicensis (strain DSM 18703 / CCUG 55852 / LMG 23827 / z3032)</name>
    <dbReference type="NCBI Taxonomy" id="693216"/>
    <lineage>
        <taxon>Bacteria</taxon>
        <taxon>Pseudomonadati</taxon>
        <taxon>Pseudomonadota</taxon>
        <taxon>Gammaproteobacteria</taxon>
        <taxon>Enterobacterales</taxon>
        <taxon>Enterobacteriaceae</taxon>
        <taxon>Cronobacter</taxon>
    </lineage>
</organism>
<dbReference type="EMBL" id="FN543093">
    <property type="protein sequence ID" value="CBA30792.1"/>
    <property type="molecule type" value="Genomic_DNA"/>
</dbReference>
<feature type="transmembrane region" description="Helical" evidence="9">
    <location>
        <begin position="109"/>
        <end position="132"/>
    </location>
</feature>
<protein>
    <submittedName>
        <fullName evidence="11">Glutathione transport system permease protein gsiC</fullName>
    </submittedName>
</protein>
<sequence length="315" mass="34347">MAAHHPGEGRIMARYLISRFFQALLVMFGVSLLIFFSLHLTGDPAAVMMPPGATTQEIADFRHAMGFDRPLLTQYADYAAHLLRGDLGESLRFGQPVATLIAERLPATALLALTALAWSTLAGLALGLLSALWRDTIWDLLARLVAFSGQAVPVFWLGLLMILFFSLQLRLLPSGGYGEPLQLIMPAVCLGAYYMSAMARLVRASLIDVLDQDYIRTARAKGLSAWRVLVRHGLRNALIPVVTVQGISLAALLGGALVTEIIFAWPGIGRLAVQAIQNRDFPLVQGVVLLAALTFVVVNLLIDLLYLVLNPRIRL</sequence>
<evidence type="ECO:0000313" key="12">
    <source>
        <dbReference type="Proteomes" id="UP000002069"/>
    </source>
</evidence>
<dbReference type="CDD" id="cd06261">
    <property type="entry name" value="TM_PBP2"/>
    <property type="match status" value="1"/>
</dbReference>
<dbReference type="InterPro" id="IPR045621">
    <property type="entry name" value="BPD_transp_1_N"/>
</dbReference>
<dbReference type="PANTHER" id="PTHR43163">
    <property type="entry name" value="DIPEPTIDE TRANSPORT SYSTEM PERMEASE PROTEIN DPPB-RELATED"/>
    <property type="match status" value="1"/>
</dbReference>
<accession>C9Y486</accession>
<feature type="transmembrane region" description="Helical" evidence="9">
    <location>
        <begin position="144"/>
        <end position="169"/>
    </location>
</feature>
<proteinExistence type="inferred from homology"/>
<keyword evidence="5 9" id="KW-0812">Transmembrane</keyword>
<dbReference type="HOGENOM" id="CLU_036879_0_1_6"/>
<dbReference type="KEGG" id="ctu:CTU_20920"/>
<name>C9Y486_CROTZ</name>
<dbReference type="AlphaFoldDB" id="C9Y486"/>
<evidence type="ECO:0000256" key="6">
    <source>
        <dbReference type="ARBA" id="ARBA00022989"/>
    </source>
</evidence>
<dbReference type="InterPro" id="IPR035906">
    <property type="entry name" value="MetI-like_sf"/>
</dbReference>
<evidence type="ECO:0000256" key="7">
    <source>
        <dbReference type="ARBA" id="ARBA00023136"/>
    </source>
</evidence>
<dbReference type="GO" id="GO:0055085">
    <property type="term" value="P:transmembrane transport"/>
    <property type="evidence" value="ECO:0007669"/>
    <property type="project" value="InterPro"/>
</dbReference>
<feature type="transmembrane region" description="Helical" evidence="9">
    <location>
        <begin position="283"/>
        <end position="309"/>
    </location>
</feature>
<evidence type="ECO:0000256" key="4">
    <source>
        <dbReference type="ARBA" id="ARBA00022519"/>
    </source>
</evidence>
<gene>
    <name evidence="11" type="primary">gsiC</name>
    <name evidence="11" type="ordered locus">Ctu_20920</name>
</gene>
<evidence type="ECO:0000256" key="8">
    <source>
        <dbReference type="ARBA" id="ARBA00024202"/>
    </source>
</evidence>
<evidence type="ECO:0000256" key="3">
    <source>
        <dbReference type="ARBA" id="ARBA00022475"/>
    </source>
</evidence>
<reference evidence="11 12" key="1">
    <citation type="journal article" date="2010" name="J. Bacteriol.">
        <title>Complete Genome Sequence of Cronobacter turicensis LMG 23827, a foodborne pathogen causing deaths in neonates.</title>
        <authorList>
            <person name="Stephan R."/>
            <person name="Lehner A."/>
            <person name="Tischler P."/>
            <person name="Rattei T."/>
        </authorList>
    </citation>
    <scope>NUCLEOTIDE SEQUENCE [LARGE SCALE GENOMIC DNA]</scope>
    <source>
        <strain evidence="12">DSM 18703 / CCUG 55852 / LMG 23827 / z3032</strain>
    </source>
</reference>
<dbReference type="Proteomes" id="UP000002069">
    <property type="component" value="Chromosome"/>
</dbReference>
<comment type="subcellular location">
    <subcellularLocation>
        <location evidence="1">Cell inner membrane</location>
        <topology evidence="1">Multi-pass membrane protein</topology>
    </subcellularLocation>
    <subcellularLocation>
        <location evidence="9">Cell membrane</location>
        <topology evidence="9">Multi-pass membrane protein</topology>
    </subcellularLocation>
</comment>
<dbReference type="Gene3D" id="1.10.3720.10">
    <property type="entry name" value="MetI-like"/>
    <property type="match status" value="1"/>
</dbReference>
<dbReference type="InterPro" id="IPR000515">
    <property type="entry name" value="MetI-like"/>
</dbReference>
<dbReference type="SUPFAM" id="SSF161098">
    <property type="entry name" value="MetI-like"/>
    <property type="match status" value="1"/>
</dbReference>
<keyword evidence="2 9" id="KW-0813">Transport</keyword>
<keyword evidence="12" id="KW-1185">Reference proteome</keyword>
<feature type="domain" description="ABC transmembrane type-1" evidence="10">
    <location>
        <begin position="105"/>
        <end position="306"/>
    </location>
</feature>
<dbReference type="PANTHER" id="PTHR43163:SF6">
    <property type="entry name" value="DIPEPTIDE TRANSPORT SYSTEM PERMEASE PROTEIN DPPB-RELATED"/>
    <property type="match status" value="1"/>
</dbReference>
<comment type="similarity">
    <text evidence="8">Belongs to the binding-protein-dependent transport system permease family. OppBC subfamily.</text>
</comment>
<keyword evidence="6 9" id="KW-1133">Transmembrane helix</keyword>
<dbReference type="PATRIC" id="fig|693216.3.peg.1976"/>
<feature type="transmembrane region" description="Helical" evidence="9">
    <location>
        <begin position="237"/>
        <end position="263"/>
    </location>
</feature>
<keyword evidence="7 9" id="KW-0472">Membrane</keyword>
<keyword evidence="4" id="KW-0997">Cell inner membrane</keyword>